<reference evidence="1" key="1">
    <citation type="journal article" date="2020" name="New Phytol.">
        <title>Comparative genomics reveals dynamic genome evolution in host specialist ectomycorrhizal fungi.</title>
        <authorList>
            <person name="Lofgren L.A."/>
            <person name="Nguyen N.H."/>
            <person name="Vilgalys R."/>
            <person name="Ruytinx J."/>
            <person name="Liao H.L."/>
            <person name="Branco S."/>
            <person name="Kuo A."/>
            <person name="LaButti K."/>
            <person name="Lipzen A."/>
            <person name="Andreopoulos W."/>
            <person name="Pangilinan J."/>
            <person name="Riley R."/>
            <person name="Hundley H."/>
            <person name="Na H."/>
            <person name="Barry K."/>
            <person name="Grigoriev I.V."/>
            <person name="Stajich J.E."/>
            <person name="Kennedy P.G."/>
        </authorList>
    </citation>
    <scope>NUCLEOTIDE SEQUENCE</scope>
    <source>
        <strain evidence="1">MN1</strain>
    </source>
</reference>
<comment type="caution">
    <text evidence="1">The sequence shown here is derived from an EMBL/GenBank/DDBJ whole genome shotgun (WGS) entry which is preliminary data.</text>
</comment>
<organism evidence="1 2">
    <name type="scientific">Suillus subaureus</name>
    <dbReference type="NCBI Taxonomy" id="48587"/>
    <lineage>
        <taxon>Eukaryota</taxon>
        <taxon>Fungi</taxon>
        <taxon>Dikarya</taxon>
        <taxon>Basidiomycota</taxon>
        <taxon>Agaricomycotina</taxon>
        <taxon>Agaricomycetes</taxon>
        <taxon>Agaricomycetidae</taxon>
        <taxon>Boletales</taxon>
        <taxon>Suillineae</taxon>
        <taxon>Suillaceae</taxon>
        <taxon>Suillus</taxon>
    </lineage>
</organism>
<evidence type="ECO:0000313" key="1">
    <source>
        <dbReference type="EMBL" id="KAG1801122.1"/>
    </source>
</evidence>
<proteinExistence type="predicted"/>
<sequence length="87" mass="10161">MFQASMNRASTDNFQSRALALLSVSDMGTFKQKNTFILRDYLKIKPWLEWWLCDSHAQTSFPPFRQMKTGLLRAIRKYNLLCSILGL</sequence>
<name>A0A9P7J3P0_9AGAM</name>
<dbReference type="Proteomes" id="UP000807769">
    <property type="component" value="Unassembled WGS sequence"/>
</dbReference>
<dbReference type="RefSeq" id="XP_041185996.1">
    <property type="nucleotide sequence ID" value="XM_041344257.1"/>
</dbReference>
<keyword evidence="2" id="KW-1185">Reference proteome</keyword>
<dbReference type="EMBL" id="JABBWG010000102">
    <property type="protein sequence ID" value="KAG1801122.1"/>
    <property type="molecule type" value="Genomic_DNA"/>
</dbReference>
<evidence type="ECO:0000313" key="2">
    <source>
        <dbReference type="Proteomes" id="UP000807769"/>
    </source>
</evidence>
<dbReference type="GeneID" id="64638273"/>
<dbReference type="OrthoDB" id="2651224at2759"/>
<dbReference type="AlphaFoldDB" id="A0A9P7J3P0"/>
<protein>
    <submittedName>
        <fullName evidence="1">Uncharacterized protein</fullName>
    </submittedName>
</protein>
<gene>
    <name evidence="1" type="ORF">BJ212DRAFT_87699</name>
</gene>
<accession>A0A9P7J3P0</accession>